<reference evidence="3" key="1">
    <citation type="submission" date="2020-11" db="EMBL/GenBank/DDBJ databases">
        <authorList>
            <person name="Tran Van P."/>
        </authorList>
    </citation>
    <scope>NUCLEOTIDE SEQUENCE</scope>
</reference>
<sequence length="165" mass="19283">MSADTKKEASGPTRGRLRDLQKRRYTEDGEDEEDLFFAGRGFDVDQKLVSDRFDPQKYDVLQEMTGDQLTIRYIQDKGFEKPIIVKQMKGLGMKIPANTFTVSDVKQCVGSRRQLDVMDVQTQRDYTMSMKEWCEYYNNPQRDRLLNVISLEFSHTKLEQHVDSP</sequence>
<proteinExistence type="predicted"/>
<feature type="region of interest" description="Disordered" evidence="2">
    <location>
        <begin position="1"/>
        <end position="31"/>
    </location>
</feature>
<accession>A0A7R9M9P4</accession>
<evidence type="ECO:0000256" key="2">
    <source>
        <dbReference type="SAM" id="MobiDB-lite"/>
    </source>
</evidence>
<dbReference type="AlphaFoldDB" id="A0A7R9M9P4"/>
<evidence type="ECO:0000313" key="3">
    <source>
        <dbReference type="EMBL" id="CAD7655653.1"/>
    </source>
</evidence>
<keyword evidence="4" id="KW-1185">Reference proteome</keyword>
<protein>
    <submittedName>
        <fullName evidence="3">Uncharacterized protein</fullName>
    </submittedName>
</protein>
<dbReference type="SUPFAM" id="SSF51197">
    <property type="entry name" value="Clavaminate synthase-like"/>
    <property type="match status" value="1"/>
</dbReference>
<dbReference type="Proteomes" id="UP000728032">
    <property type="component" value="Unassembled WGS sequence"/>
</dbReference>
<feature type="compositionally biased region" description="Basic and acidic residues" evidence="2">
    <location>
        <begin position="16"/>
        <end position="27"/>
    </location>
</feature>
<evidence type="ECO:0000313" key="4">
    <source>
        <dbReference type="Proteomes" id="UP000728032"/>
    </source>
</evidence>
<dbReference type="Gene3D" id="2.60.120.650">
    <property type="entry name" value="Cupin"/>
    <property type="match status" value="1"/>
</dbReference>
<evidence type="ECO:0000256" key="1">
    <source>
        <dbReference type="ARBA" id="ARBA00022723"/>
    </source>
</evidence>
<dbReference type="EMBL" id="CAJPVJ010009830">
    <property type="protein sequence ID" value="CAG2172840.1"/>
    <property type="molecule type" value="Genomic_DNA"/>
</dbReference>
<dbReference type="PANTHER" id="PTHR23123">
    <property type="entry name" value="PHD/F-BOX CONTAINING PROTEIN"/>
    <property type="match status" value="1"/>
</dbReference>
<dbReference type="EMBL" id="OC924655">
    <property type="protein sequence ID" value="CAD7655653.1"/>
    <property type="molecule type" value="Genomic_DNA"/>
</dbReference>
<dbReference type="OrthoDB" id="5876800at2759"/>
<name>A0A7R9M9P4_9ACAR</name>
<dbReference type="InterPro" id="IPR050690">
    <property type="entry name" value="JHDM1_Histone_Demethylase"/>
</dbReference>
<organism evidence="3">
    <name type="scientific">Oppiella nova</name>
    <dbReference type="NCBI Taxonomy" id="334625"/>
    <lineage>
        <taxon>Eukaryota</taxon>
        <taxon>Metazoa</taxon>
        <taxon>Ecdysozoa</taxon>
        <taxon>Arthropoda</taxon>
        <taxon>Chelicerata</taxon>
        <taxon>Arachnida</taxon>
        <taxon>Acari</taxon>
        <taxon>Acariformes</taxon>
        <taxon>Sarcoptiformes</taxon>
        <taxon>Oribatida</taxon>
        <taxon>Brachypylina</taxon>
        <taxon>Oppioidea</taxon>
        <taxon>Oppiidae</taxon>
        <taxon>Oppiella</taxon>
    </lineage>
</organism>
<dbReference type="GO" id="GO:0046872">
    <property type="term" value="F:metal ion binding"/>
    <property type="evidence" value="ECO:0007669"/>
    <property type="project" value="UniProtKB-KW"/>
</dbReference>
<gene>
    <name evidence="3" type="ORF">ONB1V03_LOCUS12296</name>
</gene>
<keyword evidence="1" id="KW-0479">Metal-binding</keyword>